<sequence>MEKVEKKRGCGCGCLGCSLSVLAAIFLFLMGMYIMGIDDEETCQDIPSAISIDADNVGTEENAKVIYDFFIKELEATSQGAAGPMGCIDFESGGFNSAIENPSSGAFGLAQWLGSRKEALRKFAAEKGKEMSNLGVQLEFLKSELDDPYYAKAKAALKLTDVHEAQHQWLMWFEGLSQDSSQWHSAERNARADKWFAKFGSSDPISSVALENAAAGQLESLAAECASAATGNGGDILEVARGLIGYFSYSQEKRTQFGTIENPAKNGFADCSSFVWFVLTKAGYRTPQTPWATPSMTSDARGSKQYLQEIPESEAKAGDIIVVNLGAGFGNDGHTAILAENYHGIGTKIIEIGGYGADSVHEGQIDTSFGYLLSGDICFARAVGAPSGGNSKGQKGSFKALDQINQSAGKVAYGVYYFNDKKYLSNNNNTQMVSASVIKVFIMEYLFDKRRTGESASGQSVQSLIDRMITVSDNDATNTLIDHVGMKTLNNYFVEKGYSSTKLQRKMLATGKENYTSLQDTMKFLKKLYQNRGNPKYSSMLEIMKRQQVKTKIPSQLDFPVANKTGELTTVENDIGIVLSDKPYAIVVLTNDVSNSSAVRDGIGKLAKEAKK</sequence>
<dbReference type="PANTHER" id="PTHR35333:SF3">
    <property type="entry name" value="BETA-LACTAMASE-TYPE TRANSPEPTIDASE FOLD CONTAINING PROTEIN"/>
    <property type="match status" value="1"/>
</dbReference>
<organism evidence="5 6">
    <name type="scientific">Enterococcus alishanensis</name>
    <dbReference type="NCBI Taxonomy" id="1303817"/>
    <lineage>
        <taxon>Bacteria</taxon>
        <taxon>Bacillati</taxon>
        <taxon>Bacillota</taxon>
        <taxon>Bacilli</taxon>
        <taxon>Lactobacillales</taxon>
        <taxon>Enterococcaceae</taxon>
        <taxon>Enterococcus</taxon>
    </lineage>
</organism>
<keyword evidence="5" id="KW-0378">Hydrolase</keyword>
<evidence type="ECO:0000259" key="4">
    <source>
        <dbReference type="Pfam" id="PF18013"/>
    </source>
</evidence>
<evidence type="ECO:0000259" key="3">
    <source>
        <dbReference type="Pfam" id="PF13354"/>
    </source>
</evidence>
<dbReference type="Pfam" id="PF05382">
    <property type="entry name" value="Amidase_5"/>
    <property type="match status" value="1"/>
</dbReference>
<feature type="domain" description="Beta-lactamase class A catalytic" evidence="3">
    <location>
        <begin position="460"/>
        <end position="590"/>
    </location>
</feature>
<comment type="caution">
    <text evidence="5">The sequence shown here is derived from an EMBL/GenBank/DDBJ whole genome shotgun (WGS) entry which is preliminary data.</text>
</comment>
<dbReference type="Pfam" id="PF18013">
    <property type="entry name" value="Phage_lysozyme2"/>
    <property type="match status" value="1"/>
</dbReference>
<evidence type="ECO:0000313" key="6">
    <source>
        <dbReference type="Proteomes" id="UP000774130"/>
    </source>
</evidence>
<feature type="transmembrane region" description="Helical" evidence="1">
    <location>
        <begin position="12"/>
        <end position="35"/>
    </location>
</feature>
<dbReference type="InterPro" id="IPR000871">
    <property type="entry name" value="Beta-lactam_class-A"/>
</dbReference>
<keyword evidence="1" id="KW-0472">Membrane</keyword>
<dbReference type="Proteomes" id="UP000774130">
    <property type="component" value="Unassembled WGS sequence"/>
</dbReference>
<reference evidence="5 6" key="1">
    <citation type="submission" date="2021-06" db="EMBL/GenBank/DDBJ databases">
        <title>Enterococcus alishanensis sp. nov., a novel lactic acid bacterium isolated from fresh coffee beans.</title>
        <authorList>
            <person name="Chen Y.-S."/>
        </authorList>
    </citation>
    <scope>NUCLEOTIDE SEQUENCE [LARGE SCALE GENOMIC DNA]</scope>
    <source>
        <strain evidence="5 6">ALS3</strain>
    </source>
</reference>
<dbReference type="InterPro" id="IPR041219">
    <property type="entry name" value="Phage_lysozyme2"/>
</dbReference>
<gene>
    <name evidence="5" type="ORF">KUA55_02970</name>
</gene>
<feature type="domain" description="Bacteriophage lysin" evidence="2">
    <location>
        <begin position="269"/>
        <end position="341"/>
    </location>
</feature>
<evidence type="ECO:0000259" key="2">
    <source>
        <dbReference type="Pfam" id="PF05382"/>
    </source>
</evidence>
<dbReference type="GO" id="GO:0016787">
    <property type="term" value="F:hydrolase activity"/>
    <property type="evidence" value="ECO:0007669"/>
    <property type="project" value="UniProtKB-KW"/>
</dbReference>
<evidence type="ECO:0000313" key="5">
    <source>
        <dbReference type="EMBL" id="MBV7389626.1"/>
    </source>
</evidence>
<keyword evidence="1" id="KW-1133">Transmembrane helix</keyword>
<keyword evidence="1" id="KW-0812">Transmembrane</keyword>
<proteinExistence type="predicted"/>
<dbReference type="PANTHER" id="PTHR35333">
    <property type="entry name" value="BETA-LACTAMASE"/>
    <property type="match status" value="1"/>
</dbReference>
<keyword evidence="6" id="KW-1185">Reference proteome</keyword>
<feature type="domain" description="Phage tail lysozyme" evidence="4">
    <location>
        <begin position="61"/>
        <end position="199"/>
    </location>
</feature>
<dbReference type="EMBL" id="JAHUZB010000001">
    <property type="protein sequence ID" value="MBV7389626.1"/>
    <property type="molecule type" value="Genomic_DNA"/>
</dbReference>
<dbReference type="InterPro" id="IPR008044">
    <property type="entry name" value="Phage_lysin"/>
</dbReference>
<dbReference type="InterPro" id="IPR045155">
    <property type="entry name" value="Beta-lactam_cat"/>
</dbReference>
<dbReference type="Pfam" id="PF13354">
    <property type="entry name" value="Beta-lactamase2"/>
    <property type="match status" value="1"/>
</dbReference>
<accession>A0ABS6T9Q2</accession>
<name>A0ABS6T9Q2_9ENTE</name>
<protein>
    <submittedName>
        <fullName evidence="5">Serine hydrolase</fullName>
    </submittedName>
</protein>
<evidence type="ECO:0000256" key="1">
    <source>
        <dbReference type="SAM" id="Phobius"/>
    </source>
</evidence>